<gene>
    <name evidence="1" type="ORF">Rcae01_01148</name>
</gene>
<sequence length="104" mass="11818">MQRSWEDKSQRATHYRPVCRTPAYSVATKLTVQKIERGYRRLFAFTDGRLQGGQGCVACSPEEVGTETMVPTRVVAPLQIASRSRGMWESRKVVRMAPHVIRPI</sequence>
<dbReference type="Proteomes" id="UP001416858">
    <property type="component" value="Unassembled WGS sequence"/>
</dbReference>
<evidence type="ECO:0000313" key="2">
    <source>
        <dbReference type="Proteomes" id="UP001416858"/>
    </source>
</evidence>
<organism evidence="1 2">
    <name type="scientific">Novipirellula caenicola</name>
    <dbReference type="NCBI Taxonomy" id="1536901"/>
    <lineage>
        <taxon>Bacteria</taxon>
        <taxon>Pseudomonadati</taxon>
        <taxon>Planctomycetota</taxon>
        <taxon>Planctomycetia</taxon>
        <taxon>Pirellulales</taxon>
        <taxon>Pirellulaceae</taxon>
        <taxon>Novipirellula</taxon>
    </lineage>
</organism>
<protein>
    <submittedName>
        <fullName evidence="1">Uncharacterized protein</fullName>
    </submittedName>
</protein>
<name>A0ABP9VPP5_9BACT</name>
<dbReference type="EMBL" id="BAABRO010000002">
    <property type="protein sequence ID" value="GAA5505702.1"/>
    <property type="molecule type" value="Genomic_DNA"/>
</dbReference>
<proteinExistence type="predicted"/>
<evidence type="ECO:0000313" key="1">
    <source>
        <dbReference type="EMBL" id="GAA5505702.1"/>
    </source>
</evidence>
<accession>A0ABP9VPP5</accession>
<keyword evidence="2" id="KW-1185">Reference proteome</keyword>
<comment type="caution">
    <text evidence="1">The sequence shown here is derived from an EMBL/GenBank/DDBJ whole genome shotgun (WGS) entry which is preliminary data.</text>
</comment>
<reference evidence="1 2" key="1">
    <citation type="submission" date="2024-02" db="EMBL/GenBank/DDBJ databases">
        <title>Rhodopirellula caenicola NBRC 110016.</title>
        <authorList>
            <person name="Ichikawa N."/>
            <person name="Katano-Makiyama Y."/>
            <person name="Hidaka K."/>
        </authorList>
    </citation>
    <scope>NUCLEOTIDE SEQUENCE [LARGE SCALE GENOMIC DNA]</scope>
    <source>
        <strain evidence="1 2">NBRC 110016</strain>
    </source>
</reference>